<organism evidence="2 3">
    <name type="scientific">Protopolystoma xenopodis</name>
    <dbReference type="NCBI Taxonomy" id="117903"/>
    <lineage>
        <taxon>Eukaryota</taxon>
        <taxon>Metazoa</taxon>
        <taxon>Spiralia</taxon>
        <taxon>Lophotrochozoa</taxon>
        <taxon>Platyhelminthes</taxon>
        <taxon>Monogenea</taxon>
        <taxon>Polyopisthocotylea</taxon>
        <taxon>Polystomatidea</taxon>
        <taxon>Polystomatidae</taxon>
        <taxon>Protopolystoma</taxon>
    </lineage>
</organism>
<reference evidence="2" key="1">
    <citation type="submission" date="2018-11" db="EMBL/GenBank/DDBJ databases">
        <authorList>
            <consortium name="Pathogen Informatics"/>
        </authorList>
    </citation>
    <scope>NUCLEOTIDE SEQUENCE</scope>
</reference>
<evidence type="ECO:0000313" key="2">
    <source>
        <dbReference type="EMBL" id="VEL29437.1"/>
    </source>
</evidence>
<evidence type="ECO:0000313" key="3">
    <source>
        <dbReference type="Proteomes" id="UP000784294"/>
    </source>
</evidence>
<feature type="region of interest" description="Disordered" evidence="1">
    <location>
        <begin position="205"/>
        <end position="232"/>
    </location>
</feature>
<proteinExistence type="predicted"/>
<protein>
    <submittedName>
        <fullName evidence="2">Uncharacterized protein</fullName>
    </submittedName>
</protein>
<dbReference type="Proteomes" id="UP000784294">
    <property type="component" value="Unassembled WGS sequence"/>
</dbReference>
<name>A0A448X6T2_9PLAT</name>
<gene>
    <name evidence="2" type="ORF">PXEA_LOCUS22877</name>
</gene>
<comment type="caution">
    <text evidence="2">The sequence shown here is derived from an EMBL/GenBank/DDBJ whole genome shotgun (WGS) entry which is preliminary data.</text>
</comment>
<accession>A0A448X6T2</accession>
<dbReference type="AlphaFoldDB" id="A0A448X6T2"/>
<feature type="compositionally biased region" description="Polar residues" evidence="1">
    <location>
        <begin position="209"/>
        <end position="219"/>
    </location>
</feature>
<sequence>MKSANITEPIHPSGLVSPAHRTHEESNSLRTRVNQSFDDASSRILGPTFPALNLPSNPDPKFTELCHMEGLSHTLGHPCRPSLVSVSMPPLSIGSQTHSPVYLASSIIPTTNSDPLSNSNGYQRLVLPPGQCIASTPATAEITTCNSAVTSTENIHSISDSVQLSDIHSPGYIRCLSMSSTASGGDDSAGECTYDEVTVAASDLDIGSQGITQMSSNQDYKSENEGEERDSETGIKLILPEDVLFFPAILKQTHRCLSDPSDHFLPMSGHVTELSLGDKVEQNSLDNHDSHPVLTAEMSPLPPICSMEDEKIYSNSSVGETNSSVLAVDENCEYPAQETMRCLDDKRTADDYRDVIQVEKESKCPPSQVLYKFIMSMRATINTCEAEANKISLCLMA</sequence>
<evidence type="ECO:0000256" key="1">
    <source>
        <dbReference type="SAM" id="MobiDB-lite"/>
    </source>
</evidence>
<feature type="region of interest" description="Disordered" evidence="1">
    <location>
        <begin position="1"/>
        <end position="32"/>
    </location>
</feature>
<dbReference type="EMBL" id="CAAALY010103145">
    <property type="protein sequence ID" value="VEL29437.1"/>
    <property type="molecule type" value="Genomic_DNA"/>
</dbReference>
<keyword evidence="3" id="KW-1185">Reference proteome</keyword>